<evidence type="ECO:0000256" key="1">
    <source>
        <dbReference type="SAM" id="MobiDB-lite"/>
    </source>
</evidence>
<keyword evidence="2" id="KW-0472">Membrane</keyword>
<accession>A0AAE3FWY4</accession>
<dbReference type="Proteomes" id="UP001203207">
    <property type="component" value="Unassembled WGS sequence"/>
</dbReference>
<evidence type="ECO:0008006" key="5">
    <source>
        <dbReference type="Google" id="ProtNLM"/>
    </source>
</evidence>
<feature type="compositionally biased region" description="Acidic residues" evidence="1">
    <location>
        <begin position="267"/>
        <end position="283"/>
    </location>
</feature>
<name>A0AAE3FWY4_9EURY</name>
<organism evidence="3 4">
    <name type="scientific">Natronocalculus amylovorans</name>
    <dbReference type="NCBI Taxonomy" id="2917812"/>
    <lineage>
        <taxon>Archaea</taxon>
        <taxon>Methanobacteriati</taxon>
        <taxon>Methanobacteriota</taxon>
        <taxon>Stenosarchaea group</taxon>
        <taxon>Halobacteria</taxon>
        <taxon>Halobacteriales</taxon>
        <taxon>Haloferacaceae</taxon>
        <taxon>Natronocalculus</taxon>
    </lineage>
</organism>
<dbReference type="AlphaFoldDB" id="A0AAE3FWY4"/>
<evidence type="ECO:0000256" key="2">
    <source>
        <dbReference type="SAM" id="Phobius"/>
    </source>
</evidence>
<keyword evidence="2" id="KW-0812">Transmembrane</keyword>
<gene>
    <name evidence="3" type="ORF">AArcSt2_04505</name>
</gene>
<reference evidence="3" key="2">
    <citation type="submission" date="2022-02" db="EMBL/GenBank/DDBJ databases">
        <authorList>
            <person name="Elcheninov A.G."/>
            <person name="Sorokin D.Y."/>
            <person name="Kublanov I.V."/>
        </authorList>
    </citation>
    <scope>NUCLEOTIDE SEQUENCE</scope>
    <source>
        <strain evidence="3">AArc-St2</strain>
    </source>
</reference>
<dbReference type="EMBL" id="JAKRVX010000002">
    <property type="protein sequence ID" value="MCL9816199.1"/>
    <property type="molecule type" value="Genomic_DNA"/>
</dbReference>
<proteinExistence type="predicted"/>
<evidence type="ECO:0000313" key="4">
    <source>
        <dbReference type="Proteomes" id="UP001203207"/>
    </source>
</evidence>
<sequence>MRNPSYVGVLVVVLLVCLLGVTTVGGAADSATPVTQQMTENESVSEDGYYEEVPERGEPYFEAAASDGSWVSYVNPRDEYRSPYLGDGSGKICVALYNQAGEPIVGESVPGTTVTVPTGDSLSWHSAADPMTVQYPLTEQYSRPLDADQFGTADDLPQGDGYLDSHCIEFHGLPEDGTVSYGEVEIDGPYSDQIEVVGYIQHAHSAWNTDVHPIDDAVSYEDAGGGWTYEPDASHGQVVVVLQLAETVETDTQTPTEEATPTHTETQTDETPTDVATGEENDTQTEAVAGADESSPYERPRIWVILGLASTVLVMAVVGWSITRRG</sequence>
<comment type="caution">
    <text evidence="3">The sequence shown here is derived from an EMBL/GenBank/DDBJ whole genome shotgun (WGS) entry which is preliminary data.</text>
</comment>
<reference evidence="3" key="1">
    <citation type="journal article" date="2022" name="Syst. Appl. Microbiol.">
        <title>Natronocalculus amylovorans gen. nov., sp. nov., and Natranaeroarchaeum aerophilus sp. nov., dominant culturable amylolytic natronoarchaea from hypersaline soda lakes in southwestern Siberia.</title>
        <authorList>
            <person name="Sorokin D.Y."/>
            <person name="Elcheninov A.G."/>
            <person name="Khizhniak T.V."/>
            <person name="Koenen M."/>
            <person name="Bale N.J."/>
            <person name="Damste J.S.S."/>
            <person name="Kublanov I.V."/>
        </authorList>
    </citation>
    <scope>NUCLEOTIDE SEQUENCE</scope>
    <source>
        <strain evidence="3">AArc-St2</strain>
    </source>
</reference>
<evidence type="ECO:0000313" key="3">
    <source>
        <dbReference type="EMBL" id="MCL9816199.1"/>
    </source>
</evidence>
<feature type="compositionally biased region" description="Low complexity" evidence="1">
    <location>
        <begin position="250"/>
        <end position="266"/>
    </location>
</feature>
<keyword evidence="4" id="KW-1185">Reference proteome</keyword>
<protein>
    <recommendedName>
        <fullName evidence="5">PGF-CTERM sorting domain-containing protein</fullName>
    </recommendedName>
</protein>
<feature type="transmembrane region" description="Helical" evidence="2">
    <location>
        <begin position="302"/>
        <end position="322"/>
    </location>
</feature>
<feature type="region of interest" description="Disordered" evidence="1">
    <location>
        <begin position="248"/>
        <end position="294"/>
    </location>
</feature>
<keyword evidence="2" id="KW-1133">Transmembrane helix</keyword>